<feature type="transmembrane region" description="Helical" evidence="1">
    <location>
        <begin position="333"/>
        <end position="357"/>
    </location>
</feature>
<feature type="transmembrane region" description="Helical" evidence="1">
    <location>
        <begin position="150"/>
        <end position="167"/>
    </location>
</feature>
<evidence type="ECO:0000313" key="3">
    <source>
        <dbReference type="EMBL" id="QLF70308.1"/>
    </source>
</evidence>
<keyword evidence="1" id="KW-1133">Transmembrane helix</keyword>
<feature type="transmembrane region" description="Helical" evidence="1">
    <location>
        <begin position="226"/>
        <end position="244"/>
    </location>
</feature>
<gene>
    <name evidence="3" type="ORF">FE840_012590</name>
</gene>
<dbReference type="Pfam" id="PF09925">
    <property type="entry name" value="DUF2157"/>
    <property type="match status" value="1"/>
</dbReference>
<sequence>MYRGRLKRDLALWTEKGLLSADAAQSILAELDSRKSSFSFGNVLMMLAAVLIAAAILLLVAANWQAIPRLMKIGGIFFLIWIFHGLAILAYFKQRPMLVSVFLVLGSASFGGAIALIGQAYHLSGDALQAALLWFAVSALTGGLVRSSALTVMSGLLALLVCYYILEDIGLDPDWLSDAWSYVPLALSPILAWLSLRSGNERSLHFPYMIASGWLLWMAGIDRFDAASLIVAVLAYALFLGLAIQGSPAYRLRQRFGGATTFYPLLLAALSAAFVQFSELGVFEAVLTGLAILAGSLLALALEGRDNGAVRFLAYFVFALEVLYLSYETIDSIMGTAAFFLLAGVIVALLALVVIRLEKHFGRNVQRKV</sequence>
<evidence type="ECO:0000256" key="1">
    <source>
        <dbReference type="SAM" id="Phobius"/>
    </source>
</evidence>
<evidence type="ECO:0000259" key="2">
    <source>
        <dbReference type="Pfam" id="PF09925"/>
    </source>
</evidence>
<dbReference type="Proteomes" id="UP000308530">
    <property type="component" value="Chromosome"/>
</dbReference>
<organism evidence="3 4">
    <name type="scientific">Peteryoungia desertarenae</name>
    <dbReference type="NCBI Taxonomy" id="1813451"/>
    <lineage>
        <taxon>Bacteria</taxon>
        <taxon>Pseudomonadati</taxon>
        <taxon>Pseudomonadota</taxon>
        <taxon>Alphaproteobacteria</taxon>
        <taxon>Hyphomicrobiales</taxon>
        <taxon>Rhizobiaceae</taxon>
        <taxon>Peteryoungia</taxon>
    </lineage>
</organism>
<feature type="transmembrane region" description="Helical" evidence="1">
    <location>
        <begin position="73"/>
        <end position="92"/>
    </location>
</feature>
<dbReference type="RefSeq" id="WP_138288933.1">
    <property type="nucleotide sequence ID" value="NZ_CP058350.1"/>
</dbReference>
<feature type="transmembrane region" description="Helical" evidence="1">
    <location>
        <begin position="256"/>
        <end position="275"/>
    </location>
</feature>
<reference evidence="3 4" key="1">
    <citation type="submission" date="2020-06" db="EMBL/GenBank/DDBJ databases">
        <title>Genome sequence of Rhizobium sp strain ADMK78.</title>
        <authorList>
            <person name="Rahi P."/>
        </authorList>
    </citation>
    <scope>NUCLEOTIDE SEQUENCE [LARGE SCALE GENOMIC DNA]</scope>
    <source>
        <strain evidence="3 4">ADMK78</strain>
    </source>
</reference>
<keyword evidence="4" id="KW-1185">Reference proteome</keyword>
<accession>A0ABX6QP56</accession>
<feature type="transmembrane region" description="Helical" evidence="1">
    <location>
        <begin position="43"/>
        <end position="67"/>
    </location>
</feature>
<keyword evidence="1" id="KW-0812">Transmembrane</keyword>
<keyword evidence="1" id="KW-0472">Membrane</keyword>
<feature type="transmembrane region" description="Helical" evidence="1">
    <location>
        <begin position="309"/>
        <end position="327"/>
    </location>
</feature>
<name>A0ABX6QP56_9HYPH</name>
<dbReference type="EMBL" id="CP058350">
    <property type="protein sequence ID" value="QLF70308.1"/>
    <property type="molecule type" value="Genomic_DNA"/>
</dbReference>
<proteinExistence type="predicted"/>
<feature type="transmembrane region" description="Helical" evidence="1">
    <location>
        <begin position="281"/>
        <end position="302"/>
    </location>
</feature>
<feature type="transmembrane region" description="Helical" evidence="1">
    <location>
        <begin position="99"/>
        <end position="121"/>
    </location>
</feature>
<feature type="transmembrane region" description="Helical" evidence="1">
    <location>
        <begin position="179"/>
        <end position="196"/>
    </location>
</feature>
<dbReference type="InterPro" id="IPR018677">
    <property type="entry name" value="DUF2157"/>
</dbReference>
<feature type="domain" description="DUF2157" evidence="2">
    <location>
        <begin position="12"/>
        <end position="150"/>
    </location>
</feature>
<protein>
    <submittedName>
        <fullName evidence="3">DUF2157 domain-containing protein</fullName>
    </submittedName>
</protein>
<evidence type="ECO:0000313" key="4">
    <source>
        <dbReference type="Proteomes" id="UP000308530"/>
    </source>
</evidence>